<evidence type="ECO:0000256" key="12">
    <source>
        <dbReference type="ARBA" id="ARBA00023136"/>
    </source>
</evidence>
<proteinExistence type="inferred from homology"/>
<keyword evidence="10 15" id="KW-0406">Ion transport</keyword>
<dbReference type="InterPro" id="IPR009230">
    <property type="entry name" value="ATP_synth_su8_fun"/>
</dbReference>
<evidence type="ECO:0000256" key="8">
    <source>
        <dbReference type="ARBA" id="ARBA00022781"/>
    </source>
</evidence>
<organism evidence="16 17">
    <name type="scientific">Viridothelium virens</name>
    <name type="common">Speckled blister lichen</name>
    <name type="synonym">Trypethelium virens</name>
    <dbReference type="NCBI Taxonomy" id="1048519"/>
    <lineage>
        <taxon>Eukaryota</taxon>
        <taxon>Fungi</taxon>
        <taxon>Dikarya</taxon>
        <taxon>Ascomycota</taxon>
        <taxon>Pezizomycotina</taxon>
        <taxon>Dothideomycetes</taxon>
        <taxon>Dothideomycetes incertae sedis</taxon>
        <taxon>Trypetheliales</taxon>
        <taxon>Trypetheliaceae</taxon>
        <taxon>Viridothelium</taxon>
    </lineage>
</organism>
<evidence type="ECO:0000256" key="15">
    <source>
        <dbReference type="RuleBase" id="RU368038"/>
    </source>
</evidence>
<comment type="subunit">
    <text evidence="3 15">F-type ATPases have 2 components, CF(1) - the catalytic core - and CF(0) - the membrane proton channel.</text>
</comment>
<evidence type="ECO:0000256" key="9">
    <source>
        <dbReference type="ARBA" id="ARBA00022989"/>
    </source>
</evidence>
<keyword evidence="13 15" id="KW-0066">ATP synthesis</keyword>
<reference evidence="16" key="1">
    <citation type="journal article" date="2020" name="Stud. Mycol.">
        <title>101 Dothideomycetes genomes: a test case for predicting lifestyles and emergence of pathogens.</title>
        <authorList>
            <person name="Haridas S."/>
            <person name="Albert R."/>
            <person name="Binder M."/>
            <person name="Bloem J."/>
            <person name="Labutti K."/>
            <person name="Salamov A."/>
            <person name="Andreopoulos B."/>
            <person name="Baker S."/>
            <person name="Barry K."/>
            <person name="Bills G."/>
            <person name="Bluhm B."/>
            <person name="Cannon C."/>
            <person name="Castanera R."/>
            <person name="Culley D."/>
            <person name="Daum C."/>
            <person name="Ezra D."/>
            <person name="Gonzalez J."/>
            <person name="Henrissat B."/>
            <person name="Kuo A."/>
            <person name="Liang C."/>
            <person name="Lipzen A."/>
            <person name="Lutzoni F."/>
            <person name="Magnuson J."/>
            <person name="Mondo S."/>
            <person name="Nolan M."/>
            <person name="Ohm R."/>
            <person name="Pangilinan J."/>
            <person name="Park H.-J."/>
            <person name="Ramirez L."/>
            <person name="Alfaro M."/>
            <person name="Sun H."/>
            <person name="Tritt A."/>
            <person name="Yoshinaga Y."/>
            <person name="Zwiers L.-H."/>
            <person name="Turgeon B."/>
            <person name="Goodwin S."/>
            <person name="Spatafora J."/>
            <person name="Crous P."/>
            <person name="Grigoriev I."/>
        </authorList>
    </citation>
    <scope>NUCLEOTIDE SEQUENCE</scope>
    <source>
        <strain evidence="16">Tuck. ex Michener</strain>
    </source>
</reference>
<comment type="subcellular location">
    <subcellularLocation>
        <location evidence="15">Mitochondrion inner membrane</location>
        <topology evidence="15">Single-pass membrane protein</topology>
    </subcellularLocation>
    <subcellularLocation>
        <location evidence="1">Mitochondrion membrane</location>
        <topology evidence="1">Single-pass membrane protein</topology>
    </subcellularLocation>
</comment>
<protein>
    <recommendedName>
        <fullName evidence="4 15">ATP synthase protein 8</fullName>
    </recommendedName>
</protein>
<dbReference type="OrthoDB" id="3916939at2759"/>
<keyword evidence="12 15" id="KW-0472">Membrane</keyword>
<evidence type="ECO:0000256" key="13">
    <source>
        <dbReference type="ARBA" id="ARBA00023310"/>
    </source>
</evidence>
<evidence type="ECO:0000256" key="6">
    <source>
        <dbReference type="ARBA" id="ARBA00022547"/>
    </source>
</evidence>
<evidence type="ECO:0000256" key="7">
    <source>
        <dbReference type="ARBA" id="ARBA00022692"/>
    </source>
</evidence>
<dbReference type="GO" id="GO:0046933">
    <property type="term" value="F:proton-transporting ATP synthase activity, rotational mechanism"/>
    <property type="evidence" value="ECO:0007669"/>
    <property type="project" value="TreeGrafter"/>
</dbReference>
<keyword evidence="8 15" id="KW-0375">Hydrogen ion transport</keyword>
<name>A0A6A6HAZ1_VIRVR</name>
<dbReference type="PANTHER" id="PTHR36101">
    <property type="entry name" value="ATP SYNTHASE PROTEIN 8"/>
    <property type="match status" value="1"/>
</dbReference>
<keyword evidence="6 15" id="KW-0138">CF(0)</keyword>
<evidence type="ECO:0000256" key="3">
    <source>
        <dbReference type="ARBA" id="ARBA00011291"/>
    </source>
</evidence>
<evidence type="ECO:0000313" key="17">
    <source>
        <dbReference type="Proteomes" id="UP000800092"/>
    </source>
</evidence>
<keyword evidence="5 15" id="KW-0813">Transport</keyword>
<evidence type="ECO:0000313" key="16">
    <source>
        <dbReference type="EMBL" id="KAF2234660.1"/>
    </source>
</evidence>
<dbReference type="PANTHER" id="PTHR36101:SF1">
    <property type="entry name" value="ATP SYNTHASE PROTEIN 8"/>
    <property type="match status" value="1"/>
</dbReference>
<evidence type="ECO:0000256" key="10">
    <source>
        <dbReference type="ARBA" id="ARBA00023065"/>
    </source>
</evidence>
<accession>A0A6A6HAZ1</accession>
<dbReference type="Pfam" id="PF05933">
    <property type="entry name" value="Fun_ATP-synt_8"/>
    <property type="match status" value="1"/>
</dbReference>
<evidence type="ECO:0000256" key="14">
    <source>
        <dbReference type="ARBA" id="ARBA00024864"/>
    </source>
</evidence>
<comment type="function">
    <text evidence="14 15">Mitochondrial membrane ATP synthase (F(1)F(0) ATP synthase or Complex V) produces ATP from ADP in the presence of a proton gradient across the membrane which is generated by electron transport complexes of the respiratory chain. F-type ATPases consist of two structural domains, F(1) - containing the extramembraneous catalytic core and F(0) - containing the membrane proton channel, linked together by a central stalk and a peripheral stalk. During catalysis, ATP synthesis in the catalytic domain of F(1) is coupled via a rotary mechanism of the central stalk subunits to proton translocation. Part of the complex F(0) domain. Minor subunit located with subunit a in the membrane.</text>
</comment>
<evidence type="ECO:0000256" key="4">
    <source>
        <dbReference type="ARBA" id="ARBA00019651"/>
    </source>
</evidence>
<evidence type="ECO:0000256" key="5">
    <source>
        <dbReference type="ARBA" id="ARBA00022448"/>
    </source>
</evidence>
<comment type="similarity">
    <text evidence="2 15">Belongs to the ATPase protein 8 family.</text>
</comment>
<keyword evidence="9 15" id="KW-1133">Transmembrane helix</keyword>
<evidence type="ECO:0000256" key="1">
    <source>
        <dbReference type="ARBA" id="ARBA00004304"/>
    </source>
</evidence>
<evidence type="ECO:0000256" key="2">
    <source>
        <dbReference type="ARBA" id="ARBA00008892"/>
    </source>
</evidence>
<keyword evidence="11 15" id="KW-0496">Mitochondrion</keyword>
<dbReference type="AlphaFoldDB" id="A0A6A6HAZ1"/>
<keyword evidence="17" id="KW-1185">Reference proteome</keyword>
<gene>
    <name evidence="16" type="ORF">EV356DRAFT_515039</name>
</gene>
<feature type="transmembrane region" description="Helical" evidence="15">
    <location>
        <begin position="64"/>
        <end position="84"/>
    </location>
</feature>
<dbReference type="GO" id="GO:0045259">
    <property type="term" value="C:proton-transporting ATP synthase complex"/>
    <property type="evidence" value="ECO:0007669"/>
    <property type="project" value="UniProtKB-KW"/>
</dbReference>
<dbReference type="EMBL" id="ML991797">
    <property type="protein sequence ID" value="KAF2234660.1"/>
    <property type="molecule type" value="Genomic_DNA"/>
</dbReference>
<dbReference type="GO" id="GO:0005743">
    <property type="term" value="C:mitochondrial inner membrane"/>
    <property type="evidence" value="ECO:0007669"/>
    <property type="project" value="UniProtKB-SubCell"/>
</dbReference>
<dbReference type="Proteomes" id="UP000800092">
    <property type="component" value="Unassembled WGS sequence"/>
</dbReference>
<evidence type="ECO:0000256" key="11">
    <source>
        <dbReference type="ARBA" id="ARBA00023128"/>
    </source>
</evidence>
<sequence>MSRAFMSTQTPKLASTSAIVKKDTKAMPSFTSNKPEAPKWGQLPPTAQVGMIPLYAAMPQLVPFYFVNETTTAFICIPALIYFFSKYTLPQKVRLFMARLFISKL</sequence>
<keyword evidence="7 15" id="KW-0812">Transmembrane</keyword>